<dbReference type="SUPFAM" id="SSF81653">
    <property type="entry name" value="Calcium ATPase, transduction domain A"/>
    <property type="match status" value="1"/>
</dbReference>
<feature type="transmembrane region" description="Helical" evidence="10">
    <location>
        <begin position="188"/>
        <end position="207"/>
    </location>
</feature>
<protein>
    <submittedName>
        <fullName evidence="12">Cation transport ATPase</fullName>
    </submittedName>
</protein>
<dbReference type="RefSeq" id="WP_018980655.1">
    <property type="nucleotide sequence ID" value="NZ_BAQD01000011.1"/>
</dbReference>
<evidence type="ECO:0000256" key="9">
    <source>
        <dbReference type="ARBA" id="ARBA00023136"/>
    </source>
</evidence>
<dbReference type="InterPro" id="IPR044492">
    <property type="entry name" value="P_typ_ATPase_HD_dom"/>
</dbReference>
<dbReference type="PANTHER" id="PTHR43520">
    <property type="entry name" value="ATP7, ISOFORM B"/>
    <property type="match status" value="1"/>
</dbReference>
<keyword evidence="3 10" id="KW-0812">Transmembrane</keyword>
<feature type="domain" description="HMA" evidence="11">
    <location>
        <begin position="6"/>
        <end position="71"/>
    </location>
</feature>
<feature type="transmembrane region" description="Helical" evidence="10">
    <location>
        <begin position="163"/>
        <end position="182"/>
    </location>
</feature>
<keyword evidence="5 10" id="KW-0547">Nucleotide-binding</keyword>
<dbReference type="SFLD" id="SFLDS00003">
    <property type="entry name" value="Haloacid_Dehalogenase"/>
    <property type="match status" value="1"/>
</dbReference>
<feature type="transmembrane region" description="Helical" evidence="10">
    <location>
        <begin position="412"/>
        <end position="431"/>
    </location>
</feature>
<feature type="transmembrane region" description="Helical" evidence="10">
    <location>
        <begin position="754"/>
        <end position="776"/>
    </location>
</feature>
<dbReference type="InterPro" id="IPR036163">
    <property type="entry name" value="HMA_dom_sf"/>
</dbReference>
<dbReference type="SUPFAM" id="SSF81665">
    <property type="entry name" value="Calcium ATPase, transmembrane domain M"/>
    <property type="match status" value="1"/>
</dbReference>
<keyword evidence="9 10" id="KW-0472">Membrane</keyword>
<evidence type="ECO:0000256" key="2">
    <source>
        <dbReference type="ARBA" id="ARBA00006024"/>
    </source>
</evidence>
<feature type="transmembrane region" description="Helical" evidence="10">
    <location>
        <begin position="782"/>
        <end position="801"/>
    </location>
</feature>
<evidence type="ECO:0000259" key="11">
    <source>
        <dbReference type="PROSITE" id="PS50846"/>
    </source>
</evidence>
<dbReference type="Gene3D" id="3.40.50.1000">
    <property type="entry name" value="HAD superfamily/HAD-like"/>
    <property type="match status" value="1"/>
</dbReference>
<keyword evidence="13" id="KW-1185">Reference proteome</keyword>
<dbReference type="InterPro" id="IPR023214">
    <property type="entry name" value="HAD_sf"/>
</dbReference>
<feature type="domain" description="HMA" evidence="11">
    <location>
        <begin position="73"/>
        <end position="136"/>
    </location>
</feature>
<evidence type="ECO:0000256" key="8">
    <source>
        <dbReference type="ARBA" id="ARBA00022989"/>
    </source>
</evidence>
<comment type="subcellular location">
    <subcellularLocation>
        <location evidence="10">Cell membrane</location>
    </subcellularLocation>
    <subcellularLocation>
        <location evidence="1">Endomembrane system</location>
        <topology evidence="1">Multi-pass membrane protein</topology>
    </subcellularLocation>
</comment>
<evidence type="ECO:0000256" key="10">
    <source>
        <dbReference type="RuleBase" id="RU362081"/>
    </source>
</evidence>
<dbReference type="SUPFAM" id="SSF56784">
    <property type="entry name" value="HAD-like"/>
    <property type="match status" value="1"/>
</dbReference>
<evidence type="ECO:0000313" key="12">
    <source>
        <dbReference type="EMBL" id="GBQ06437.1"/>
    </source>
</evidence>
<dbReference type="InterPro" id="IPR018303">
    <property type="entry name" value="ATPase_P-typ_P_site"/>
</dbReference>
<dbReference type="PRINTS" id="PR00943">
    <property type="entry name" value="CUATPASE"/>
</dbReference>
<proteinExistence type="inferred from homology"/>
<dbReference type="NCBIfam" id="TIGR01494">
    <property type="entry name" value="ATPase_P-type"/>
    <property type="match status" value="1"/>
</dbReference>
<dbReference type="PRINTS" id="PR00119">
    <property type="entry name" value="CATATPASE"/>
</dbReference>
<keyword evidence="10" id="KW-1003">Cell membrane</keyword>
<dbReference type="InterPro" id="IPR023298">
    <property type="entry name" value="ATPase_P-typ_TM_dom_sf"/>
</dbReference>
<organism evidence="12 13">
    <name type="scientific">Saccharibacter floricola DSM 15669</name>
    <dbReference type="NCBI Taxonomy" id="1123227"/>
    <lineage>
        <taxon>Bacteria</taxon>
        <taxon>Pseudomonadati</taxon>
        <taxon>Pseudomonadota</taxon>
        <taxon>Alphaproteobacteria</taxon>
        <taxon>Acetobacterales</taxon>
        <taxon>Acetobacteraceae</taxon>
        <taxon>Saccharibacter</taxon>
    </lineage>
</organism>
<dbReference type="Gene3D" id="3.40.1110.10">
    <property type="entry name" value="Calcium-transporting ATPase, cytoplasmic domain N"/>
    <property type="match status" value="1"/>
</dbReference>
<feature type="transmembrane region" description="Helical" evidence="10">
    <location>
        <begin position="228"/>
        <end position="250"/>
    </location>
</feature>
<sequence>MAASVIHTQLPISGMSCASCAARLERVLHKQPDVTAVTVNLTTENAYLDSIQPLSLPLLIDAVKKAGFDVPSQTIELAIGGMSCASCSARIERVLQKRPDVLEATVNLATERATITGIATQETLIKAITATGFTAHALRKATTSPEDRDAQQAQERRRLLRDVYSAALLWVAIALLEMLPWARSTLGSFPDAVLQALLTTALLIGPGRRFFLHGLPALWRRAPEMNSLVAVGSGAAYLYSVCATFTPFLLPQGTAQLYYEAAAGIITLVLLGRFLEARAKGRTSAALRALTSLQPRTARVLREGTLHDDPIDRITLGDVIDIRPGERLPVDGIITEGESWIDEAMITGEPMAVAKKTGDVVIGGTVNQNGAFRFRTTATGGDTMLSHIITMVENAQGSKLPIQSRVNAITRWFVPAIMVLSALTFLSWLAFGPAPALSFALVNAVAVLIAACPCAMGLATPTAIMVGTGKGAELGILFRKGDALQRLRDSDVVAFDKTGTLTEGKPTLTDIHLAPGIDRSTVLRTVAAVESRSEHPLAKALTKAASPDDTHTLPDVTAFEAITGMGVHGICDGTRVQIGSAHFMDTLSVDIAPIHEAATTLAQQGKTPLYVALDGTFAALLAVSDPLKSTSKETVAALQAHGLTVVMITGDQRTTAEAIGQQLGITDIVANVLPRGKVDAIKTFQQKGQSVTFAGDGINDAPALAQADVGVAVGHGTDIAMDAADVVLVNGQLTTIVQAIALSRATLRIITENLFWAFAYNIVLVPIAAGVLYPFWGLLLSPMFAAGAMALSSVCVLTNTLRLRRFTPPFAAGKNGT</sequence>
<dbReference type="CDD" id="cd00371">
    <property type="entry name" value="HMA"/>
    <property type="match status" value="2"/>
</dbReference>
<evidence type="ECO:0000256" key="1">
    <source>
        <dbReference type="ARBA" id="ARBA00004127"/>
    </source>
</evidence>
<reference evidence="12" key="1">
    <citation type="submission" date="2013-04" db="EMBL/GenBank/DDBJ databases">
        <title>The genome sequencing project of 58 acetic acid bacteria.</title>
        <authorList>
            <person name="Okamoto-Kainuma A."/>
            <person name="Ishikawa M."/>
            <person name="Umino S."/>
            <person name="Koizumi Y."/>
            <person name="Shiwa Y."/>
            <person name="Yoshikawa H."/>
            <person name="Matsutani M."/>
            <person name="Matsushita K."/>
        </authorList>
    </citation>
    <scope>NUCLEOTIDE SEQUENCE</scope>
    <source>
        <strain evidence="12">DSM 15669</strain>
    </source>
</reference>
<dbReference type="InterPro" id="IPR008250">
    <property type="entry name" value="ATPase_P-typ_transduc_dom_A_sf"/>
</dbReference>
<dbReference type="PROSITE" id="PS50846">
    <property type="entry name" value="HMA_2"/>
    <property type="match status" value="2"/>
</dbReference>
<dbReference type="SUPFAM" id="SSF55008">
    <property type="entry name" value="HMA, heavy metal-associated domain"/>
    <property type="match status" value="2"/>
</dbReference>
<dbReference type="InterPro" id="IPR036412">
    <property type="entry name" value="HAD-like_sf"/>
</dbReference>
<feature type="transmembrane region" description="Helical" evidence="10">
    <location>
        <begin position="256"/>
        <end position="275"/>
    </location>
</feature>
<comment type="similarity">
    <text evidence="2 10">Belongs to the cation transport ATPase (P-type) (TC 3.A.3) family. Type IB subfamily.</text>
</comment>
<evidence type="ECO:0000256" key="5">
    <source>
        <dbReference type="ARBA" id="ARBA00022741"/>
    </source>
</evidence>
<dbReference type="Pfam" id="PF00122">
    <property type="entry name" value="E1-E2_ATPase"/>
    <property type="match status" value="1"/>
</dbReference>
<evidence type="ECO:0000256" key="7">
    <source>
        <dbReference type="ARBA" id="ARBA00022967"/>
    </source>
</evidence>
<dbReference type="CDD" id="cd02094">
    <property type="entry name" value="P-type_ATPase_Cu-like"/>
    <property type="match status" value="1"/>
</dbReference>
<dbReference type="Gene3D" id="3.30.70.100">
    <property type="match status" value="2"/>
</dbReference>
<dbReference type="PROSITE" id="PS01047">
    <property type="entry name" value="HMA_1"/>
    <property type="match status" value="2"/>
</dbReference>
<gene>
    <name evidence="12" type="ORF">AA15669_0940</name>
</gene>
<name>A0ABQ0NY98_9PROT</name>
<dbReference type="InterPro" id="IPR023299">
    <property type="entry name" value="ATPase_P-typ_cyto_dom_N"/>
</dbReference>
<keyword evidence="8 10" id="KW-1133">Transmembrane helix</keyword>
<evidence type="ECO:0000256" key="3">
    <source>
        <dbReference type="ARBA" id="ARBA00022692"/>
    </source>
</evidence>
<dbReference type="InterPro" id="IPR001757">
    <property type="entry name" value="P_typ_ATPase"/>
</dbReference>
<accession>A0ABQ0NY98</accession>
<dbReference type="InterPro" id="IPR027256">
    <property type="entry name" value="P-typ_ATPase_IB"/>
</dbReference>
<dbReference type="Proteomes" id="UP001062901">
    <property type="component" value="Unassembled WGS sequence"/>
</dbReference>
<comment type="caution">
    <text evidence="12">The sequence shown here is derived from an EMBL/GenBank/DDBJ whole genome shotgun (WGS) entry which is preliminary data.</text>
</comment>
<dbReference type="Pfam" id="PF00702">
    <property type="entry name" value="Hydrolase"/>
    <property type="match status" value="1"/>
</dbReference>
<dbReference type="NCBIfam" id="TIGR01511">
    <property type="entry name" value="ATPase-IB1_Cu"/>
    <property type="match status" value="1"/>
</dbReference>
<dbReference type="EMBL" id="BAQD01000011">
    <property type="protein sequence ID" value="GBQ06437.1"/>
    <property type="molecule type" value="Genomic_DNA"/>
</dbReference>
<feature type="transmembrane region" description="Helical" evidence="10">
    <location>
        <begin position="437"/>
        <end position="460"/>
    </location>
</feature>
<dbReference type="PANTHER" id="PTHR43520:SF8">
    <property type="entry name" value="P-TYPE CU(+) TRANSPORTER"/>
    <property type="match status" value="1"/>
</dbReference>
<keyword evidence="7" id="KW-1278">Translocase</keyword>
<evidence type="ECO:0000256" key="4">
    <source>
        <dbReference type="ARBA" id="ARBA00022723"/>
    </source>
</evidence>
<dbReference type="Gene3D" id="2.70.150.10">
    <property type="entry name" value="Calcium-transporting ATPase, cytoplasmic transduction domain A"/>
    <property type="match status" value="1"/>
</dbReference>
<dbReference type="Pfam" id="PF00403">
    <property type="entry name" value="HMA"/>
    <property type="match status" value="2"/>
</dbReference>
<dbReference type="NCBIfam" id="TIGR01525">
    <property type="entry name" value="ATPase-IB_hvy"/>
    <property type="match status" value="1"/>
</dbReference>
<evidence type="ECO:0000313" key="13">
    <source>
        <dbReference type="Proteomes" id="UP001062901"/>
    </source>
</evidence>
<dbReference type="PROSITE" id="PS00154">
    <property type="entry name" value="ATPASE_E1_E2"/>
    <property type="match status" value="1"/>
</dbReference>
<keyword evidence="4 10" id="KW-0479">Metal-binding</keyword>
<dbReference type="InterPro" id="IPR006121">
    <property type="entry name" value="HMA_dom"/>
</dbReference>
<dbReference type="SFLD" id="SFLDG00002">
    <property type="entry name" value="C1.7:_P-type_atpase_like"/>
    <property type="match status" value="1"/>
</dbReference>
<evidence type="ECO:0000256" key="6">
    <source>
        <dbReference type="ARBA" id="ARBA00022840"/>
    </source>
</evidence>
<keyword evidence="6 10" id="KW-0067">ATP-binding</keyword>
<dbReference type="InterPro" id="IPR017969">
    <property type="entry name" value="Heavy-metal-associated_CS"/>
</dbReference>
<dbReference type="InterPro" id="IPR059000">
    <property type="entry name" value="ATPase_P-type_domA"/>
</dbReference>
<dbReference type="SFLD" id="SFLDF00027">
    <property type="entry name" value="p-type_atpase"/>
    <property type="match status" value="1"/>
</dbReference>